<evidence type="ECO:0000256" key="2">
    <source>
        <dbReference type="SAM" id="Phobius"/>
    </source>
</evidence>
<keyword evidence="6" id="KW-1185">Reference proteome</keyword>
<reference evidence="4" key="1">
    <citation type="submission" date="2021-05" db="EMBL/GenBank/DDBJ databases">
        <title>Novel Bacillus species.</title>
        <authorList>
            <person name="Liu G."/>
        </authorList>
    </citation>
    <scope>NUCLEOTIDE SEQUENCE</scope>
    <source>
        <strain evidence="4 6">FJAT-50051</strain>
    </source>
</reference>
<keyword evidence="2" id="KW-1133">Transmembrane helix</keyword>
<proteinExistence type="predicted"/>
<feature type="signal peptide" evidence="3">
    <location>
        <begin position="1"/>
        <end position="20"/>
    </location>
</feature>
<feature type="region of interest" description="Disordered" evidence="1">
    <location>
        <begin position="315"/>
        <end position="371"/>
    </location>
</feature>
<dbReference type="InterPro" id="IPR036116">
    <property type="entry name" value="FN3_sf"/>
</dbReference>
<keyword evidence="2" id="KW-0812">Transmembrane</keyword>
<gene>
    <name evidence="5" type="ORF">KHB02_013780</name>
    <name evidence="4" type="ORF">KHB02_22850</name>
</gene>
<evidence type="ECO:0008006" key="7">
    <source>
        <dbReference type="Google" id="ProtNLM"/>
    </source>
</evidence>
<dbReference type="EMBL" id="JAGYPE010000004">
    <property type="protein sequence ID" value="MBS4184238.1"/>
    <property type="molecule type" value="Genomic_DNA"/>
</dbReference>
<accession>A0A942YBA5</accession>
<keyword evidence="2" id="KW-0472">Membrane</keyword>
<feature type="compositionally biased region" description="Low complexity" evidence="1">
    <location>
        <begin position="333"/>
        <end position="353"/>
    </location>
</feature>
<protein>
    <recommendedName>
        <fullName evidence="7">Fibronectin type-III domain-containing protein</fullName>
    </recommendedName>
</protein>
<dbReference type="Gene3D" id="2.60.40.10">
    <property type="entry name" value="Immunoglobulins"/>
    <property type="match status" value="1"/>
</dbReference>
<evidence type="ECO:0000256" key="1">
    <source>
        <dbReference type="SAM" id="MobiDB-lite"/>
    </source>
</evidence>
<keyword evidence="3" id="KW-0732">Signal</keyword>
<dbReference type="Proteomes" id="UP000677265">
    <property type="component" value="Unassembled WGS sequence"/>
</dbReference>
<dbReference type="AlphaFoldDB" id="A0A942YBA5"/>
<evidence type="ECO:0000256" key="3">
    <source>
        <dbReference type="SAM" id="SignalP"/>
    </source>
</evidence>
<name>A0A942YBA5_9BACI</name>
<feature type="transmembrane region" description="Helical" evidence="2">
    <location>
        <begin position="381"/>
        <end position="400"/>
    </location>
</feature>
<feature type="chain" id="PRO_5044697363" description="Fibronectin type-III domain-containing protein" evidence="3">
    <location>
        <begin position="21"/>
        <end position="411"/>
    </location>
</feature>
<evidence type="ECO:0000313" key="5">
    <source>
        <dbReference type="EMBL" id="MCH6266595.1"/>
    </source>
</evidence>
<sequence>MRKLLFVLSLIFTLVTAPMAGKQINAFAEAQYLKMDYATTDGFQVSWRNLPNKDIYTSFKIYLNGELVNPLPAPDASEYLFTNLAPSTAYEVRLEGNTGDTKQYEEAISVSTSAPVQVKTINSTGMYFPKPIIGTNGVVTINGFDSETLADGSKIFIMIADTEFNRAQLDLTSEQVENMRASNTSLSISFLDARLVFNMNNLKDDSAATILLTKVTEDLTEAEIAISSIFDFSVKQGENIISTFSTPVTVGFDDIEESKYNTKNLKVFYFNETTQKWENVGGIYTAWNDGSGKGLVATKTNHFSTYTVMEAAEQTPVNNGAQTPPVVSNGDQSTSVETTGSTSTSSQNTKTASADTKAVQSGGAAKTSKGYPLPNTATNSINFILIGTVLVLAALLTMFIQKDKMVINHKK</sequence>
<dbReference type="RefSeq" id="WP_213144139.1">
    <property type="nucleotide sequence ID" value="NZ_JAGYPE020000022.1"/>
</dbReference>
<dbReference type="SUPFAM" id="SSF49265">
    <property type="entry name" value="Fibronectin type III"/>
    <property type="match status" value="1"/>
</dbReference>
<dbReference type="EMBL" id="JAGYPE020000022">
    <property type="protein sequence ID" value="MCH6266595.1"/>
    <property type="molecule type" value="Genomic_DNA"/>
</dbReference>
<dbReference type="InterPro" id="IPR013783">
    <property type="entry name" value="Ig-like_fold"/>
</dbReference>
<feature type="compositionally biased region" description="Polar residues" evidence="1">
    <location>
        <begin position="315"/>
        <end position="332"/>
    </location>
</feature>
<evidence type="ECO:0000313" key="6">
    <source>
        <dbReference type="Proteomes" id="UP000677265"/>
    </source>
</evidence>
<comment type="caution">
    <text evidence="4">The sequence shown here is derived from an EMBL/GenBank/DDBJ whole genome shotgun (WGS) entry which is preliminary data.</text>
</comment>
<evidence type="ECO:0000313" key="4">
    <source>
        <dbReference type="EMBL" id="MBS4184238.1"/>
    </source>
</evidence>
<organism evidence="4">
    <name type="scientific">Neobacillus citreus</name>
    <dbReference type="NCBI Taxonomy" id="2833578"/>
    <lineage>
        <taxon>Bacteria</taxon>
        <taxon>Bacillati</taxon>
        <taxon>Bacillota</taxon>
        <taxon>Bacilli</taxon>
        <taxon>Bacillales</taxon>
        <taxon>Bacillaceae</taxon>
        <taxon>Neobacillus</taxon>
    </lineage>
</organism>